<evidence type="ECO:0000256" key="6">
    <source>
        <dbReference type="ARBA" id="ARBA00023002"/>
    </source>
</evidence>
<evidence type="ECO:0000313" key="9">
    <source>
        <dbReference type="EMBL" id="MCQ4925659.1"/>
    </source>
</evidence>
<sequence>MPAWQALYDKKGQFTHRPDINDAEFALYQGVYPGHSGMGYQGLARKTVKAVKSNGLKLALVDPVMQGGTDIPGGTKWIPIKPATDAAFVLAIMNWMFENEKYNGDFLACPTLEAAVKIGYKSFTNAAYLVIVDEKHPNYRKFLRPEDIKLEFEPIEGEESFIVIDKATNKHEIFNKVDTADIFFEGEVEGLKVATALAMLKKGANKYSIEEYAEICGVPSSQIIDVAKEFTSHGYKVGVDTLGGTVAINGLPFAVGLLMLPAMLGAFNMKGGMTLGGATYKAHSDGPRYNLNTVEGSSGLKGPRISREQFLYENTTEYKNKVAQGKNPYPSKLPWHPNGFNLDGHAIFSAINKYPYQCKILVNCAANPIYGGPSTFNEKVLTEIKKTSNIPLFIAIDTVVGETSAFADYIIPDTNFNEHWAILGARGNHTTRITGVRWPVVEPPTPKVGEYEQHISMETYMIEVAKRIGMPGFGDNAVTDSNGKVWPIHTREDYWMKAIANMAYDEETTLPITDKDAKLTGLDNIPKHWKEAVTAEELPLVKNIMAKGGKFEPDNSYYDGDFMKYKSTACICFYSENTATTRNSITGKYHEGSPMWLPEMFANGDLIDEMFPESEYPFRICSYKPKLRGLSMMSNAPTLQNIGRTNFIEMNSLDAKEHGLTDGQEVIVESAANQTKGVLKVREGVAKGTIGVCFGYGKWEYGSKDIIIDGETVAGDPIRGEGTATNQLGLLDPTVDGIYGLSEATTGSPNRNSIRVKVKPV</sequence>
<keyword evidence="10" id="KW-1185">Reference proteome</keyword>
<comment type="similarity">
    <text evidence="1">Belongs to the prokaryotic molybdopterin-containing oxidoreductase family.</text>
</comment>
<evidence type="ECO:0000256" key="4">
    <source>
        <dbReference type="ARBA" id="ARBA00022723"/>
    </source>
</evidence>
<keyword evidence="6" id="KW-0560">Oxidoreductase</keyword>
<organism evidence="9 10">
    <name type="scientific">Tissierella carlieri</name>
    <dbReference type="NCBI Taxonomy" id="689904"/>
    <lineage>
        <taxon>Bacteria</taxon>
        <taxon>Bacillati</taxon>
        <taxon>Bacillota</taxon>
        <taxon>Tissierellia</taxon>
        <taxon>Tissierellales</taxon>
        <taxon>Tissierellaceae</taxon>
        <taxon>Tissierella</taxon>
    </lineage>
</organism>
<dbReference type="Pfam" id="PF00384">
    <property type="entry name" value="Molybdopterin"/>
    <property type="match status" value="1"/>
</dbReference>
<keyword evidence="5" id="KW-0732">Signal</keyword>
<dbReference type="InterPro" id="IPR006656">
    <property type="entry name" value="Mopterin_OxRdtase"/>
</dbReference>
<gene>
    <name evidence="9" type="ORF">NE686_21360</name>
</gene>
<evidence type="ECO:0000259" key="7">
    <source>
        <dbReference type="Pfam" id="PF00384"/>
    </source>
</evidence>
<evidence type="ECO:0000256" key="5">
    <source>
        <dbReference type="ARBA" id="ARBA00022729"/>
    </source>
</evidence>
<name>A0ABT1SGP4_9FIRM</name>
<dbReference type="PANTHER" id="PTHR43742">
    <property type="entry name" value="TRIMETHYLAMINE-N-OXIDE REDUCTASE"/>
    <property type="match status" value="1"/>
</dbReference>
<proteinExistence type="inferred from homology"/>
<evidence type="ECO:0000256" key="2">
    <source>
        <dbReference type="ARBA" id="ARBA00022485"/>
    </source>
</evidence>
<keyword evidence="2" id="KW-0408">Iron</keyword>
<dbReference type="PANTHER" id="PTHR43742:SF9">
    <property type="entry name" value="TETRATHIONATE REDUCTASE SUBUNIT A"/>
    <property type="match status" value="1"/>
</dbReference>
<dbReference type="SUPFAM" id="SSF50692">
    <property type="entry name" value="ADC-like"/>
    <property type="match status" value="1"/>
</dbReference>
<dbReference type="EMBL" id="JANGAC010000026">
    <property type="protein sequence ID" value="MCQ4925659.1"/>
    <property type="molecule type" value="Genomic_DNA"/>
</dbReference>
<evidence type="ECO:0000256" key="1">
    <source>
        <dbReference type="ARBA" id="ARBA00010312"/>
    </source>
</evidence>
<dbReference type="Pfam" id="PF01568">
    <property type="entry name" value="Molydop_binding"/>
    <property type="match status" value="1"/>
</dbReference>
<comment type="caution">
    <text evidence="9">The sequence shown here is derived from an EMBL/GenBank/DDBJ whole genome shotgun (WGS) entry which is preliminary data.</text>
</comment>
<dbReference type="Gene3D" id="3.40.50.740">
    <property type="match status" value="1"/>
</dbReference>
<dbReference type="InterPro" id="IPR006657">
    <property type="entry name" value="MoPterin_dinucl-bd_dom"/>
</dbReference>
<keyword evidence="2" id="KW-0411">Iron-sulfur</keyword>
<dbReference type="RefSeq" id="WP_256313057.1">
    <property type="nucleotide sequence ID" value="NZ_JANGAC010000026.1"/>
</dbReference>
<accession>A0ABT1SGP4</accession>
<protein>
    <submittedName>
        <fullName evidence="9">Molybdopterin-dependent oxidoreductase</fullName>
    </submittedName>
</protein>
<keyword evidence="4" id="KW-0479">Metal-binding</keyword>
<evidence type="ECO:0000259" key="8">
    <source>
        <dbReference type="Pfam" id="PF01568"/>
    </source>
</evidence>
<dbReference type="Gene3D" id="3.40.228.10">
    <property type="entry name" value="Dimethylsulfoxide Reductase, domain 2"/>
    <property type="match status" value="1"/>
</dbReference>
<keyword evidence="3" id="KW-0500">Molybdenum</keyword>
<dbReference type="Gene3D" id="2.40.40.20">
    <property type="match status" value="1"/>
</dbReference>
<dbReference type="Proteomes" id="UP001524478">
    <property type="component" value="Unassembled WGS sequence"/>
</dbReference>
<feature type="domain" description="Molybdopterin oxidoreductase" evidence="7">
    <location>
        <begin position="46"/>
        <end position="420"/>
    </location>
</feature>
<keyword evidence="2" id="KW-0004">4Fe-4S</keyword>
<dbReference type="InterPro" id="IPR009010">
    <property type="entry name" value="Asp_de-COase-like_dom_sf"/>
</dbReference>
<dbReference type="SUPFAM" id="SSF53706">
    <property type="entry name" value="Formate dehydrogenase/DMSO reductase, domains 1-3"/>
    <property type="match status" value="1"/>
</dbReference>
<evidence type="ECO:0000313" key="10">
    <source>
        <dbReference type="Proteomes" id="UP001524478"/>
    </source>
</evidence>
<dbReference type="InterPro" id="IPR050612">
    <property type="entry name" value="Prok_Mopterin_Oxidored"/>
</dbReference>
<reference evidence="9 10" key="1">
    <citation type="submission" date="2022-06" db="EMBL/GenBank/DDBJ databases">
        <title>Isolation of gut microbiota from human fecal samples.</title>
        <authorList>
            <person name="Pamer E.G."/>
            <person name="Barat B."/>
            <person name="Waligurski E."/>
            <person name="Medina S."/>
            <person name="Paddock L."/>
            <person name="Mostad J."/>
        </authorList>
    </citation>
    <scope>NUCLEOTIDE SEQUENCE [LARGE SCALE GENOMIC DNA]</scope>
    <source>
        <strain evidence="9 10">DFI.7.95</strain>
    </source>
</reference>
<feature type="domain" description="Molybdopterin dinucleotide-binding" evidence="8">
    <location>
        <begin position="624"/>
        <end position="707"/>
    </location>
</feature>
<evidence type="ECO:0000256" key="3">
    <source>
        <dbReference type="ARBA" id="ARBA00022505"/>
    </source>
</evidence>